<feature type="transmembrane region" description="Helical" evidence="5">
    <location>
        <begin position="71"/>
        <end position="90"/>
    </location>
</feature>
<dbReference type="AlphaFoldDB" id="A0A3B1A4F7"/>
<evidence type="ECO:0000259" key="6">
    <source>
        <dbReference type="Pfam" id="PF13886"/>
    </source>
</evidence>
<name>A0A3B1A4F7_9ZZZZ</name>
<keyword evidence="4 5" id="KW-0472">Membrane</keyword>
<feature type="transmembrane region" description="Helical" evidence="5">
    <location>
        <begin position="144"/>
        <end position="163"/>
    </location>
</feature>
<feature type="transmembrane region" description="Helical" evidence="5">
    <location>
        <begin position="183"/>
        <end position="205"/>
    </location>
</feature>
<evidence type="ECO:0000313" key="7">
    <source>
        <dbReference type="EMBL" id="VAW95003.1"/>
    </source>
</evidence>
<dbReference type="InterPro" id="IPR025256">
    <property type="entry name" value="TM7S3/TM198-like_dom"/>
</dbReference>
<evidence type="ECO:0000256" key="3">
    <source>
        <dbReference type="ARBA" id="ARBA00022989"/>
    </source>
</evidence>
<evidence type="ECO:0000256" key="5">
    <source>
        <dbReference type="SAM" id="Phobius"/>
    </source>
</evidence>
<evidence type="ECO:0000256" key="4">
    <source>
        <dbReference type="ARBA" id="ARBA00023136"/>
    </source>
</evidence>
<keyword evidence="3 5" id="KW-1133">Transmembrane helix</keyword>
<feature type="transmembrane region" description="Helical" evidence="5">
    <location>
        <begin position="119"/>
        <end position="139"/>
    </location>
</feature>
<evidence type="ECO:0000256" key="2">
    <source>
        <dbReference type="ARBA" id="ARBA00022692"/>
    </source>
</evidence>
<gene>
    <name evidence="7" type="ORF">MNBD_GAMMA21-1598</name>
</gene>
<organism evidence="7">
    <name type="scientific">hydrothermal vent metagenome</name>
    <dbReference type="NCBI Taxonomy" id="652676"/>
    <lineage>
        <taxon>unclassified sequences</taxon>
        <taxon>metagenomes</taxon>
        <taxon>ecological metagenomes</taxon>
    </lineage>
</organism>
<feature type="transmembrane region" description="Helical" evidence="5">
    <location>
        <begin position="95"/>
        <end position="113"/>
    </location>
</feature>
<reference evidence="7" key="1">
    <citation type="submission" date="2018-06" db="EMBL/GenBank/DDBJ databases">
        <authorList>
            <person name="Zhirakovskaya E."/>
        </authorList>
    </citation>
    <scope>NUCLEOTIDE SEQUENCE</scope>
</reference>
<proteinExistence type="predicted"/>
<comment type="subcellular location">
    <subcellularLocation>
        <location evidence="1">Membrane</location>
        <topology evidence="1">Multi-pass membrane protein</topology>
    </subcellularLocation>
</comment>
<evidence type="ECO:0000256" key="1">
    <source>
        <dbReference type="ARBA" id="ARBA00004141"/>
    </source>
</evidence>
<dbReference type="GO" id="GO:0016020">
    <property type="term" value="C:membrane"/>
    <property type="evidence" value="ECO:0007669"/>
    <property type="project" value="UniProtKB-SubCell"/>
</dbReference>
<feature type="domain" description="TM7S3/TM198-like" evidence="6">
    <location>
        <begin position="28"/>
        <end position="203"/>
    </location>
</feature>
<accession>A0A3B1A4F7</accession>
<sequence length="235" mass="24699">MNTTQIHQSLHEFLGSLPPELTVWLPLLLLVLGVAACFFGWRVFKVILGVSGFLIGALLVGMFVFSLSDSYIAALIAALFAGVISAVMLVMVYFLGVFFSGAAMGVLIGYLGFSVVGEAYWISVLVLLGFIGGIAALIYQRLMIVISTAVIGATGMVLGVLWYSTAGWVEFDALRLDALVEQYASVSIIAGVVLSAAGIFVQYWLKSSVHTVASAASVATTTPGESAGAASDQKE</sequence>
<protein>
    <recommendedName>
        <fullName evidence="6">TM7S3/TM198-like domain-containing protein</fullName>
    </recommendedName>
</protein>
<feature type="transmembrane region" description="Helical" evidence="5">
    <location>
        <begin position="21"/>
        <end position="39"/>
    </location>
</feature>
<dbReference type="EMBL" id="UOFR01000031">
    <property type="protein sequence ID" value="VAW95003.1"/>
    <property type="molecule type" value="Genomic_DNA"/>
</dbReference>
<keyword evidence="2 5" id="KW-0812">Transmembrane</keyword>
<dbReference type="Pfam" id="PF13886">
    <property type="entry name" value="TM7S3_TM198"/>
    <property type="match status" value="1"/>
</dbReference>
<feature type="transmembrane region" description="Helical" evidence="5">
    <location>
        <begin position="46"/>
        <end position="65"/>
    </location>
</feature>